<dbReference type="PANTHER" id="PTHR13108:SF9">
    <property type="entry name" value="CONDENSIN COMPLEX SUBUNIT 2"/>
    <property type="match status" value="1"/>
</dbReference>
<gene>
    <name evidence="13" type="ORF">O3M35_013306</name>
</gene>
<keyword evidence="5" id="KW-0158">Chromosome</keyword>
<name>A0AAW1CER8_9HEMI</name>
<proteinExistence type="inferred from homology"/>
<evidence type="ECO:0000256" key="1">
    <source>
        <dbReference type="ARBA" id="ARBA00004286"/>
    </source>
</evidence>
<dbReference type="GO" id="GO:0003682">
    <property type="term" value="F:chromatin binding"/>
    <property type="evidence" value="ECO:0007669"/>
    <property type="project" value="TreeGrafter"/>
</dbReference>
<keyword evidence="8" id="KW-0498">Mitosis</keyword>
<dbReference type="InterPro" id="IPR022816">
    <property type="entry name" value="Condensin_barren_su2"/>
</dbReference>
<dbReference type="GO" id="GO:0007076">
    <property type="term" value="P:mitotic chromosome condensation"/>
    <property type="evidence" value="ECO:0007669"/>
    <property type="project" value="InterPro"/>
</dbReference>
<sequence>MALTKHIIPSSPKNVIDMDVESLLQDNLKDMQKKKGKYSFILPSNNIEVIDDVINDDELERRRRKEEAELLEKEAKEKTRSASSKPIFNLLNDLDPAQLEEHFSQCIRMCTQNKVNSKNAFKLQLIDYMKLILSTQNKKTENLSLMSCTLDASAKIYGYRVDKVYSDMMKLMSGKVWSDDEADGTDGDDNADREDDDEENVPKKKKKLDKKDSNNSNFEKMLWSEARLDKSEAETESAGFINYGRNPLPSSAQFFLECPLSDADGLLSINCPLFNSSDKLFSSSDAILENFAARFEGSFDNVDFGKSIPGYCDIFEDESEECLVVNENLVYDKDSHLMPDSIHHNASLGGGDNMEPCDEPMVDYDDCLSDDDIGAEPTPLISQNSSRVTVPKASFSVNSMSKLVTARQSEYSFFDESRLNFMAGPAHWAIKNKKKITQKAPTVARAVKKEGKVNFNVNQVKMLRKLLFPKSACQLSDKTRMSWLNTSHKAPLNVYDHKDIVRLFHDDWYYINKDFKFGLFGSCESTGTNNEINGELTPDDFTDCDDRGAADDFADDADRDDHFPADHDDRSPSPVNNLPASSQVNDTAIDLIPAPLKVNKINIKYAKVQKRINMKLLKSTIWDCLQFDNKESSIVENNHSDIENSCRSSEVKLSHIYKSLFGKLPEEEAAQLSFPIVFMATLHMANEKTLRLLGNKENTDVTISLDDQ</sequence>
<keyword evidence="10" id="KW-0131">Cell cycle</keyword>
<dbReference type="AlphaFoldDB" id="A0AAW1CER8"/>
<evidence type="ECO:0000256" key="10">
    <source>
        <dbReference type="ARBA" id="ARBA00023306"/>
    </source>
</evidence>
<feature type="region of interest" description="Disordered" evidence="12">
    <location>
        <begin position="555"/>
        <end position="581"/>
    </location>
</feature>
<dbReference type="EMBL" id="JAPXFL010000085">
    <property type="protein sequence ID" value="KAK9496402.1"/>
    <property type="molecule type" value="Genomic_DNA"/>
</dbReference>
<organism evidence="13 14">
    <name type="scientific">Rhynocoris fuscipes</name>
    <dbReference type="NCBI Taxonomy" id="488301"/>
    <lineage>
        <taxon>Eukaryota</taxon>
        <taxon>Metazoa</taxon>
        <taxon>Ecdysozoa</taxon>
        <taxon>Arthropoda</taxon>
        <taxon>Hexapoda</taxon>
        <taxon>Insecta</taxon>
        <taxon>Pterygota</taxon>
        <taxon>Neoptera</taxon>
        <taxon>Paraneoptera</taxon>
        <taxon>Hemiptera</taxon>
        <taxon>Heteroptera</taxon>
        <taxon>Panheteroptera</taxon>
        <taxon>Cimicomorpha</taxon>
        <taxon>Reduviidae</taxon>
        <taxon>Harpactorinae</taxon>
        <taxon>Harpactorini</taxon>
        <taxon>Rhynocoris</taxon>
    </lineage>
</organism>
<dbReference type="Proteomes" id="UP001461498">
    <property type="component" value="Unassembled WGS sequence"/>
</dbReference>
<dbReference type="GO" id="GO:0000796">
    <property type="term" value="C:condensin complex"/>
    <property type="evidence" value="ECO:0007669"/>
    <property type="project" value="InterPro"/>
</dbReference>
<feature type="compositionally biased region" description="Basic and acidic residues" evidence="12">
    <location>
        <begin position="559"/>
        <end position="571"/>
    </location>
</feature>
<comment type="caution">
    <text evidence="13">The sequence shown here is derived from an EMBL/GenBank/DDBJ whole genome shotgun (WGS) entry which is preliminary data.</text>
</comment>
<feature type="coiled-coil region" evidence="11">
    <location>
        <begin position="54"/>
        <end position="81"/>
    </location>
</feature>
<dbReference type="GO" id="GO:0005737">
    <property type="term" value="C:cytoplasm"/>
    <property type="evidence" value="ECO:0007669"/>
    <property type="project" value="UniProtKB-SubCell"/>
</dbReference>
<dbReference type="PANTHER" id="PTHR13108">
    <property type="entry name" value="CONDENSIN COMPLEX SUBUNIT 2"/>
    <property type="match status" value="1"/>
</dbReference>
<comment type="similarity">
    <text evidence="3">Belongs to the CND2 (condensin subunit 2) family.</text>
</comment>
<evidence type="ECO:0000256" key="4">
    <source>
        <dbReference type="ARBA" id="ARBA00016065"/>
    </source>
</evidence>
<evidence type="ECO:0000256" key="8">
    <source>
        <dbReference type="ARBA" id="ARBA00022776"/>
    </source>
</evidence>
<feature type="compositionally biased region" description="Acidic residues" evidence="12">
    <location>
        <begin position="179"/>
        <end position="199"/>
    </location>
</feature>
<evidence type="ECO:0000256" key="2">
    <source>
        <dbReference type="ARBA" id="ARBA00004496"/>
    </source>
</evidence>
<evidence type="ECO:0000313" key="14">
    <source>
        <dbReference type="Proteomes" id="UP001461498"/>
    </source>
</evidence>
<evidence type="ECO:0000256" key="12">
    <source>
        <dbReference type="SAM" id="MobiDB-lite"/>
    </source>
</evidence>
<keyword evidence="6" id="KW-0963">Cytoplasm</keyword>
<accession>A0AAW1CER8</accession>
<evidence type="ECO:0000256" key="11">
    <source>
        <dbReference type="SAM" id="Coils"/>
    </source>
</evidence>
<feature type="region of interest" description="Disordered" evidence="12">
    <location>
        <begin position="177"/>
        <end position="213"/>
    </location>
</feature>
<evidence type="ECO:0000256" key="3">
    <source>
        <dbReference type="ARBA" id="ARBA00009471"/>
    </source>
</evidence>
<evidence type="ECO:0000256" key="6">
    <source>
        <dbReference type="ARBA" id="ARBA00022490"/>
    </source>
</evidence>
<dbReference type="GO" id="GO:0051301">
    <property type="term" value="P:cell division"/>
    <property type="evidence" value="ECO:0007669"/>
    <property type="project" value="UniProtKB-KW"/>
</dbReference>
<evidence type="ECO:0000313" key="13">
    <source>
        <dbReference type="EMBL" id="KAK9496402.1"/>
    </source>
</evidence>
<keyword evidence="7" id="KW-0132">Cell division</keyword>
<keyword evidence="14" id="KW-1185">Reference proteome</keyword>
<evidence type="ECO:0000256" key="5">
    <source>
        <dbReference type="ARBA" id="ARBA00022454"/>
    </source>
</evidence>
<reference evidence="13 14" key="1">
    <citation type="submission" date="2022-12" db="EMBL/GenBank/DDBJ databases">
        <title>Chromosome-level genome assembly of true bugs.</title>
        <authorList>
            <person name="Ma L."/>
            <person name="Li H."/>
        </authorList>
    </citation>
    <scope>NUCLEOTIDE SEQUENCE [LARGE SCALE GENOMIC DNA]</scope>
    <source>
        <strain evidence="13">Lab_2022b</strain>
    </source>
</reference>
<comment type="subcellular location">
    <subcellularLocation>
        <location evidence="1">Chromosome</location>
    </subcellularLocation>
    <subcellularLocation>
        <location evidence="2">Cytoplasm</location>
    </subcellularLocation>
</comment>
<evidence type="ECO:0000256" key="9">
    <source>
        <dbReference type="ARBA" id="ARBA00023067"/>
    </source>
</evidence>
<keyword evidence="9" id="KW-0226">DNA condensation</keyword>
<keyword evidence="11" id="KW-0175">Coiled coil</keyword>
<evidence type="ECO:0000256" key="7">
    <source>
        <dbReference type="ARBA" id="ARBA00022618"/>
    </source>
</evidence>
<dbReference type="Pfam" id="PF05786">
    <property type="entry name" value="Cnd2"/>
    <property type="match status" value="2"/>
</dbReference>
<protein>
    <recommendedName>
        <fullName evidence="4">Condensin complex subunit 2</fullName>
    </recommendedName>
</protein>